<evidence type="ECO:0000256" key="1">
    <source>
        <dbReference type="ARBA" id="ARBA00010136"/>
    </source>
</evidence>
<feature type="domain" description="Aminopeptidase N-like N-terminal" evidence="14">
    <location>
        <begin position="16"/>
        <end position="223"/>
    </location>
</feature>
<gene>
    <name evidence="15" type="ORF">QCA50_002652</name>
</gene>
<dbReference type="SUPFAM" id="SSF63737">
    <property type="entry name" value="Leukotriene A4 hydrolase N-terminal domain"/>
    <property type="match status" value="1"/>
</dbReference>
<comment type="similarity">
    <text evidence="1 11">Belongs to the peptidase M1 family.</text>
</comment>
<dbReference type="GO" id="GO:0008270">
    <property type="term" value="F:zinc ion binding"/>
    <property type="evidence" value="ECO:0007669"/>
    <property type="project" value="UniProtKB-UniRule"/>
</dbReference>
<dbReference type="PANTHER" id="PTHR11533">
    <property type="entry name" value="PROTEASE M1 ZINC METALLOPROTEASE"/>
    <property type="match status" value="1"/>
</dbReference>
<evidence type="ECO:0000256" key="11">
    <source>
        <dbReference type="RuleBase" id="RU364040"/>
    </source>
</evidence>
<feature type="binding site" evidence="9">
    <location>
        <position position="335"/>
    </location>
    <ligand>
        <name>Zn(2+)</name>
        <dbReference type="ChEBI" id="CHEBI:29105"/>
        <note>catalytic</note>
    </ligand>
</feature>
<dbReference type="Gene3D" id="1.25.50.20">
    <property type="match status" value="1"/>
</dbReference>
<comment type="cofactor">
    <cofactor evidence="9 11">
        <name>Zn(2+)</name>
        <dbReference type="ChEBI" id="CHEBI:29105"/>
    </cofactor>
    <text evidence="9 11">Binds 1 zinc ion per subunit.</text>
</comment>
<keyword evidence="7 11" id="KW-0482">Metalloprotease</keyword>
<evidence type="ECO:0000313" key="15">
    <source>
        <dbReference type="EMBL" id="KAK7693087.1"/>
    </source>
</evidence>
<accession>A0AAW0GT31</accession>
<evidence type="ECO:0000256" key="7">
    <source>
        <dbReference type="ARBA" id="ARBA00023049"/>
    </source>
</evidence>
<dbReference type="PRINTS" id="PR00756">
    <property type="entry name" value="ALADIPTASE"/>
</dbReference>
<dbReference type="EMBL" id="JASBNA010000003">
    <property type="protein sequence ID" value="KAK7693087.1"/>
    <property type="molecule type" value="Genomic_DNA"/>
</dbReference>
<dbReference type="GO" id="GO:0006508">
    <property type="term" value="P:proteolysis"/>
    <property type="evidence" value="ECO:0007669"/>
    <property type="project" value="UniProtKB-KW"/>
</dbReference>
<dbReference type="PANTHER" id="PTHR11533:SF174">
    <property type="entry name" value="PUROMYCIN-SENSITIVE AMINOPEPTIDASE-RELATED"/>
    <property type="match status" value="1"/>
</dbReference>
<dbReference type="Pfam" id="PF01433">
    <property type="entry name" value="Peptidase_M1"/>
    <property type="match status" value="1"/>
</dbReference>
<evidence type="ECO:0000256" key="3">
    <source>
        <dbReference type="ARBA" id="ARBA00022670"/>
    </source>
</evidence>
<dbReference type="FunFam" id="1.10.390.10:FF:000006">
    <property type="entry name" value="Puromycin-sensitive aminopeptidase"/>
    <property type="match status" value="1"/>
</dbReference>
<dbReference type="SUPFAM" id="SSF55486">
    <property type="entry name" value="Metalloproteases ('zincins'), catalytic domain"/>
    <property type="match status" value="1"/>
</dbReference>
<evidence type="ECO:0000259" key="12">
    <source>
        <dbReference type="Pfam" id="PF01433"/>
    </source>
</evidence>
<comment type="caution">
    <text evidence="15">The sequence shown here is derived from an EMBL/GenBank/DDBJ whole genome shotgun (WGS) entry which is preliminary data.</text>
</comment>
<evidence type="ECO:0000259" key="13">
    <source>
        <dbReference type="Pfam" id="PF11838"/>
    </source>
</evidence>
<evidence type="ECO:0000256" key="6">
    <source>
        <dbReference type="ARBA" id="ARBA00022833"/>
    </source>
</evidence>
<proteinExistence type="inferred from homology"/>
<organism evidence="15 16">
    <name type="scientific">Cerrena zonata</name>
    <dbReference type="NCBI Taxonomy" id="2478898"/>
    <lineage>
        <taxon>Eukaryota</taxon>
        <taxon>Fungi</taxon>
        <taxon>Dikarya</taxon>
        <taxon>Basidiomycota</taxon>
        <taxon>Agaricomycotina</taxon>
        <taxon>Agaricomycetes</taxon>
        <taxon>Polyporales</taxon>
        <taxon>Cerrenaceae</taxon>
        <taxon>Cerrena</taxon>
    </lineage>
</organism>
<dbReference type="AlphaFoldDB" id="A0AAW0GT31"/>
<feature type="site" description="Transition state stabilizer" evidence="10">
    <location>
        <position position="422"/>
    </location>
</feature>
<dbReference type="GO" id="GO:0070006">
    <property type="term" value="F:metalloaminopeptidase activity"/>
    <property type="evidence" value="ECO:0007669"/>
    <property type="project" value="TreeGrafter"/>
</dbReference>
<name>A0AAW0GT31_9APHY</name>
<dbReference type="GO" id="GO:0005737">
    <property type="term" value="C:cytoplasm"/>
    <property type="evidence" value="ECO:0007669"/>
    <property type="project" value="TreeGrafter"/>
</dbReference>
<dbReference type="GO" id="GO:0016020">
    <property type="term" value="C:membrane"/>
    <property type="evidence" value="ECO:0007669"/>
    <property type="project" value="TreeGrafter"/>
</dbReference>
<dbReference type="Pfam" id="PF11838">
    <property type="entry name" value="ERAP1_C"/>
    <property type="match status" value="1"/>
</dbReference>
<protein>
    <recommendedName>
        <fullName evidence="11">Aminopeptidase</fullName>
        <ecNumber evidence="11">3.4.11.-</ecNumber>
    </recommendedName>
</protein>
<dbReference type="Pfam" id="PF17900">
    <property type="entry name" value="Peptidase_M1_N"/>
    <property type="match status" value="1"/>
</dbReference>
<feature type="binding site" evidence="9">
    <location>
        <position position="339"/>
    </location>
    <ligand>
        <name>Zn(2+)</name>
        <dbReference type="ChEBI" id="CHEBI:29105"/>
        <note>catalytic</note>
    </ligand>
</feature>
<dbReference type="InterPro" id="IPR014782">
    <property type="entry name" value="Peptidase_M1_dom"/>
</dbReference>
<feature type="domain" description="ERAP1-like C-terminal" evidence="13">
    <location>
        <begin position="559"/>
        <end position="876"/>
    </location>
</feature>
<evidence type="ECO:0000256" key="4">
    <source>
        <dbReference type="ARBA" id="ARBA00022723"/>
    </source>
</evidence>
<feature type="binding site" evidence="9">
    <location>
        <position position="358"/>
    </location>
    <ligand>
        <name>Zn(2+)</name>
        <dbReference type="ChEBI" id="CHEBI:29105"/>
        <note>catalytic</note>
    </ligand>
</feature>
<dbReference type="InterPro" id="IPR024571">
    <property type="entry name" value="ERAP1-like_C_dom"/>
</dbReference>
<keyword evidence="3 11" id="KW-0645">Protease</keyword>
<keyword evidence="16" id="KW-1185">Reference proteome</keyword>
<feature type="domain" description="Peptidase M1 membrane alanine aminopeptidase" evidence="12">
    <location>
        <begin position="265"/>
        <end position="481"/>
    </location>
</feature>
<evidence type="ECO:0000256" key="8">
    <source>
        <dbReference type="PIRSR" id="PIRSR634016-1"/>
    </source>
</evidence>
<dbReference type="GO" id="GO:0043171">
    <property type="term" value="P:peptide catabolic process"/>
    <property type="evidence" value="ECO:0007669"/>
    <property type="project" value="TreeGrafter"/>
</dbReference>
<evidence type="ECO:0000256" key="10">
    <source>
        <dbReference type="PIRSR" id="PIRSR634016-4"/>
    </source>
</evidence>
<keyword evidence="5 11" id="KW-0378">Hydrolase</keyword>
<evidence type="ECO:0000259" key="14">
    <source>
        <dbReference type="Pfam" id="PF17900"/>
    </source>
</evidence>
<reference evidence="15 16" key="1">
    <citation type="submission" date="2022-09" db="EMBL/GenBank/DDBJ databases">
        <authorList>
            <person name="Palmer J.M."/>
        </authorList>
    </citation>
    <scope>NUCLEOTIDE SEQUENCE [LARGE SCALE GENOMIC DNA]</scope>
    <source>
        <strain evidence="15 16">DSM 7382</strain>
    </source>
</reference>
<dbReference type="Proteomes" id="UP001385951">
    <property type="component" value="Unassembled WGS sequence"/>
</dbReference>
<dbReference type="InterPro" id="IPR034016">
    <property type="entry name" value="M1_APN-typ"/>
</dbReference>
<dbReference type="InterPro" id="IPR042097">
    <property type="entry name" value="Aminopeptidase_N-like_N_sf"/>
</dbReference>
<dbReference type="Gene3D" id="2.60.40.1730">
    <property type="entry name" value="tricorn interacting facor f3 domain"/>
    <property type="match status" value="1"/>
</dbReference>
<dbReference type="InterPro" id="IPR050344">
    <property type="entry name" value="Peptidase_M1_aminopeptidases"/>
</dbReference>
<evidence type="ECO:0000313" key="16">
    <source>
        <dbReference type="Proteomes" id="UP001385951"/>
    </source>
</evidence>
<sequence length="899" mass="101394">MTTPPDLEYRLPTNLKPKHYDLTVRTDLEKLKFDGFVEVTLEVNDETDTITFNTAELTLGSISITSPGNEPYIQPASALCIDKVAERATLKLPFVFSRGSTLHLNIAFEGDVNATRKGYFRSTHKRDGQTSYYAVTQFAPTAARSAFPCWDEPALKATFATTLISRPGTVNLNNMPSVSEVEFDPSIPASSKTDSWLADKLAGASDKWKITKFQTTPLMSTYIVAYANGYFTYLEGSYKSPLSGNVRPLRLYATEDLIDQAEFVMSVKERVLPLYEKVFDIEYPLPKLDTLVVSDFESGAMENWGLIMGSPRTLLVDPKTADVSSKKMVASVESHEIAHMWFGNITTTFWWDHLYLNEGFASLMGEVIILDKIFPEFKVHANFISRHLNNALNLDAKLSSHPIEVECPDANMINQIFDALSYSKAASVLRMLSDYVGEDKFLKGVSIYLKDHLYQNTVTDDLWKGIQAATNLDIPNLMNNWVQKMGFPVVTVTETSGGIHVRQDRFLESGPALPKDNETIWTIPLCLVTAGPDGKPVVDRSVVLDIREKTIPFDTSKPYKLNSGTVGVYRVLYTPERLAVIAKEAAKPQGSLFTFEDRIGLINDSPALAKAGLVQLSSTLTLIDNFRNETEFLVWSSISDCLGMIVSTWWEHENIVNHLNALRKEFFVPIVKRLGYEYSETEDVSVKELRTRAIMQAAEAGNEGVIEELRGRFDHFLKTGDSSRIPADLLNITYKIAGKYGGQAEWDLFASSYTQTTTATIKRASMVGLGAFQEDNYIEQTFGFMETRAKDQDLVYFFMALASNLKYRRYSTRKFKESFDSYFKRVETLFTLQYTIQIPLEVLTTKQDLEETAEFFKGKDTSKYDMTLQQTLDTISSKALWIKRSTDDLLGWFENRQSA</sequence>
<dbReference type="InterPro" id="IPR027268">
    <property type="entry name" value="Peptidase_M4/M1_CTD_sf"/>
</dbReference>
<feature type="active site" description="Proton acceptor" evidence="8">
    <location>
        <position position="336"/>
    </location>
</feature>
<keyword evidence="6 9" id="KW-0862">Zinc</keyword>
<dbReference type="CDD" id="cd09601">
    <property type="entry name" value="M1_APN-Q_like"/>
    <property type="match status" value="1"/>
</dbReference>
<keyword evidence="2 11" id="KW-0031">Aminopeptidase</keyword>
<dbReference type="InterPro" id="IPR045357">
    <property type="entry name" value="Aminopeptidase_N-like_N"/>
</dbReference>
<evidence type="ECO:0000256" key="9">
    <source>
        <dbReference type="PIRSR" id="PIRSR634016-3"/>
    </source>
</evidence>
<dbReference type="Gene3D" id="1.10.390.10">
    <property type="entry name" value="Neutral Protease Domain 2"/>
    <property type="match status" value="1"/>
</dbReference>
<dbReference type="Gene3D" id="2.60.40.1910">
    <property type="match status" value="1"/>
</dbReference>
<evidence type="ECO:0000256" key="5">
    <source>
        <dbReference type="ARBA" id="ARBA00022801"/>
    </source>
</evidence>
<dbReference type="GO" id="GO:0042277">
    <property type="term" value="F:peptide binding"/>
    <property type="evidence" value="ECO:0007669"/>
    <property type="project" value="TreeGrafter"/>
</dbReference>
<evidence type="ECO:0000256" key="2">
    <source>
        <dbReference type="ARBA" id="ARBA00022438"/>
    </source>
</evidence>
<keyword evidence="4 9" id="KW-0479">Metal-binding</keyword>
<dbReference type="InterPro" id="IPR001930">
    <property type="entry name" value="Peptidase_M1"/>
</dbReference>
<dbReference type="EC" id="3.4.11.-" evidence="11"/>
<dbReference type="GO" id="GO:0005615">
    <property type="term" value="C:extracellular space"/>
    <property type="evidence" value="ECO:0007669"/>
    <property type="project" value="TreeGrafter"/>
</dbReference>